<reference evidence="1" key="1">
    <citation type="submission" date="2018-05" db="EMBL/GenBank/DDBJ databases">
        <authorList>
            <person name="Lanie J.A."/>
            <person name="Ng W.-L."/>
            <person name="Kazmierczak K.M."/>
            <person name="Andrzejewski T.M."/>
            <person name="Davidsen T.M."/>
            <person name="Wayne K.J."/>
            <person name="Tettelin H."/>
            <person name="Glass J.I."/>
            <person name="Rusch D."/>
            <person name="Podicherti R."/>
            <person name="Tsui H.-C.T."/>
            <person name="Winkler M.E."/>
        </authorList>
    </citation>
    <scope>NUCLEOTIDE SEQUENCE</scope>
</reference>
<dbReference type="AlphaFoldDB" id="A0A382DKC0"/>
<accession>A0A382DKC0</accession>
<dbReference type="Gene3D" id="3.40.50.2000">
    <property type="entry name" value="Glycogen Phosphorylase B"/>
    <property type="match status" value="1"/>
</dbReference>
<dbReference type="InterPro" id="IPR037919">
    <property type="entry name" value="OGT"/>
</dbReference>
<dbReference type="PROSITE" id="PS50293">
    <property type="entry name" value="TPR_REGION"/>
    <property type="match status" value="2"/>
</dbReference>
<dbReference type="Gene3D" id="1.25.40.10">
    <property type="entry name" value="Tetratricopeptide repeat domain"/>
    <property type="match status" value="2"/>
</dbReference>
<evidence type="ECO:0000313" key="1">
    <source>
        <dbReference type="EMBL" id="SVB38920.1"/>
    </source>
</evidence>
<name>A0A382DKC0_9ZZZZ</name>
<dbReference type="GO" id="GO:0097363">
    <property type="term" value="F:protein O-acetylglucosaminyltransferase activity"/>
    <property type="evidence" value="ECO:0007669"/>
    <property type="project" value="TreeGrafter"/>
</dbReference>
<dbReference type="GO" id="GO:0006493">
    <property type="term" value="P:protein O-linked glycosylation"/>
    <property type="evidence" value="ECO:0007669"/>
    <property type="project" value="InterPro"/>
</dbReference>
<dbReference type="InterPro" id="IPR019734">
    <property type="entry name" value="TPR_rpt"/>
</dbReference>
<dbReference type="SMART" id="SM00028">
    <property type="entry name" value="TPR"/>
    <property type="match status" value="3"/>
</dbReference>
<proteinExistence type="predicted"/>
<sequence length="423" mass="49211">FDQAIQIYQQAIALQPNFVAPYNNLGILLTKQRKFDQAIKIYRQSIEIKPDNAETYNNLGVILQELGEFEESTQFYHKAIKINPKFAEAHKNLGIALLLKGELDDGWKHYEWRNKCDDFPTENRIFPQPIWDGSNIEGKSILVWAEQGIGDQIMFASIFEDLLKTKVDTIVECERRLIPLFQRSFPQIDFVPLENPIRPRLLDNSVNYQVPMAGLGQWFRTEERSFLSNKNFYLHACSGKTPKIRNKYQKLANGKMLIGISWKSTGIDQTKAETKSTSLENWKLILSRKDCFFINLQYGDVRQEIEEYASVQSNISIYLDEEIDSVENLDDFAAQVSALDLVMSIDNTTVHMAGALGKKVWNLLPYIPDWRWMLKRKDTPWYPSMKLFRQTRMNNWSDVFQQVSLELNQYISNHCATNPEQKI</sequence>
<feature type="non-terminal residue" evidence="1">
    <location>
        <position position="1"/>
    </location>
</feature>
<dbReference type="SUPFAM" id="SSF53756">
    <property type="entry name" value="UDP-Glycosyltransferase/glycogen phosphorylase"/>
    <property type="match status" value="1"/>
</dbReference>
<dbReference type="SUPFAM" id="SSF48452">
    <property type="entry name" value="TPR-like"/>
    <property type="match status" value="1"/>
</dbReference>
<dbReference type="PROSITE" id="PS50005">
    <property type="entry name" value="TPR"/>
    <property type="match status" value="2"/>
</dbReference>
<dbReference type="PANTHER" id="PTHR44366">
    <property type="entry name" value="UDP-N-ACETYLGLUCOSAMINE--PEPTIDE N-ACETYLGLUCOSAMINYLTRANSFERASE 110 KDA SUBUNIT"/>
    <property type="match status" value="1"/>
</dbReference>
<protein>
    <submittedName>
        <fullName evidence="1">Uncharacterized protein</fullName>
    </submittedName>
</protein>
<dbReference type="Pfam" id="PF13414">
    <property type="entry name" value="TPR_11"/>
    <property type="match status" value="1"/>
</dbReference>
<organism evidence="1">
    <name type="scientific">marine metagenome</name>
    <dbReference type="NCBI Taxonomy" id="408172"/>
    <lineage>
        <taxon>unclassified sequences</taxon>
        <taxon>metagenomes</taxon>
        <taxon>ecological metagenomes</taxon>
    </lineage>
</organism>
<dbReference type="PANTHER" id="PTHR44366:SF1">
    <property type="entry name" value="UDP-N-ACETYLGLUCOSAMINE--PEPTIDE N-ACETYLGLUCOSAMINYLTRANSFERASE 110 KDA SUBUNIT"/>
    <property type="match status" value="1"/>
</dbReference>
<dbReference type="EMBL" id="UINC01039847">
    <property type="protein sequence ID" value="SVB38920.1"/>
    <property type="molecule type" value="Genomic_DNA"/>
</dbReference>
<gene>
    <name evidence="1" type="ORF">METZ01_LOCUS191774</name>
</gene>
<dbReference type="InterPro" id="IPR011990">
    <property type="entry name" value="TPR-like_helical_dom_sf"/>
</dbReference>